<accession>A0A934TWC7</accession>
<organism evidence="1 2">
    <name type="scientific">Ramlibacter ginsenosidimutans</name>
    <dbReference type="NCBI Taxonomy" id="502333"/>
    <lineage>
        <taxon>Bacteria</taxon>
        <taxon>Pseudomonadati</taxon>
        <taxon>Pseudomonadota</taxon>
        <taxon>Betaproteobacteria</taxon>
        <taxon>Burkholderiales</taxon>
        <taxon>Comamonadaceae</taxon>
        <taxon>Ramlibacter</taxon>
    </lineage>
</organism>
<name>A0A934TWC7_9BURK</name>
<dbReference type="AlphaFoldDB" id="A0A934TWC7"/>
<dbReference type="RefSeq" id="WP_201176405.1">
    <property type="nucleotide sequence ID" value="NZ_JAEPWM010000011.1"/>
</dbReference>
<protein>
    <submittedName>
        <fullName evidence="1">AlpA family phage regulatory protein</fullName>
    </submittedName>
</protein>
<reference evidence="1" key="2">
    <citation type="submission" date="2021-01" db="EMBL/GenBank/DDBJ databases">
        <authorList>
            <person name="Kang M."/>
        </authorList>
    </citation>
    <scope>NUCLEOTIDE SEQUENCE</scope>
    <source>
        <strain evidence="1">KACC 17527</strain>
    </source>
</reference>
<sequence length="82" mass="9174">MFNDTQRGPNMAKQAPDALLKKEEVLRRTGISNSGLYLIMAEGRFPRPVRVGPRTVRWVESEVQGFIDACVADRNKVEGGNE</sequence>
<keyword evidence="2" id="KW-1185">Reference proteome</keyword>
<comment type="caution">
    <text evidence="1">The sequence shown here is derived from an EMBL/GenBank/DDBJ whole genome shotgun (WGS) entry which is preliminary data.</text>
</comment>
<gene>
    <name evidence="1" type="ORF">JJB11_21465</name>
</gene>
<dbReference type="Proteomes" id="UP000630528">
    <property type="component" value="Unassembled WGS sequence"/>
</dbReference>
<proteinExistence type="predicted"/>
<dbReference type="InterPro" id="IPR010260">
    <property type="entry name" value="AlpA"/>
</dbReference>
<evidence type="ECO:0000313" key="2">
    <source>
        <dbReference type="Proteomes" id="UP000630528"/>
    </source>
</evidence>
<dbReference type="EMBL" id="JAEPWM010000011">
    <property type="protein sequence ID" value="MBK6008678.1"/>
    <property type="molecule type" value="Genomic_DNA"/>
</dbReference>
<dbReference type="Gene3D" id="1.10.238.160">
    <property type="match status" value="1"/>
</dbReference>
<dbReference type="Pfam" id="PF05930">
    <property type="entry name" value="Phage_AlpA"/>
    <property type="match status" value="1"/>
</dbReference>
<evidence type="ECO:0000313" key="1">
    <source>
        <dbReference type="EMBL" id="MBK6008678.1"/>
    </source>
</evidence>
<reference evidence="1" key="1">
    <citation type="journal article" date="2012" name="J. Microbiol. Biotechnol.">
        <title>Ramlibacter ginsenosidimutans sp. nov., with ginsenoside-converting activity.</title>
        <authorList>
            <person name="Wang L."/>
            <person name="An D.S."/>
            <person name="Kim S.G."/>
            <person name="Jin F.X."/>
            <person name="Kim S.C."/>
            <person name="Lee S.T."/>
            <person name="Im W.T."/>
        </authorList>
    </citation>
    <scope>NUCLEOTIDE SEQUENCE</scope>
    <source>
        <strain evidence="1">KACC 17527</strain>
    </source>
</reference>